<feature type="compositionally biased region" description="Polar residues" evidence="1">
    <location>
        <begin position="177"/>
        <end position="193"/>
    </location>
</feature>
<evidence type="ECO:0000313" key="2">
    <source>
        <dbReference type="EMBL" id="KAF2706235.1"/>
    </source>
</evidence>
<keyword evidence="3" id="KW-1185">Reference proteome</keyword>
<protein>
    <submittedName>
        <fullName evidence="2">Uncharacterized protein</fullName>
    </submittedName>
</protein>
<evidence type="ECO:0000256" key="1">
    <source>
        <dbReference type="SAM" id="MobiDB-lite"/>
    </source>
</evidence>
<accession>A0A6G1K133</accession>
<dbReference type="AlphaFoldDB" id="A0A6G1K133"/>
<feature type="region of interest" description="Disordered" evidence="1">
    <location>
        <begin position="108"/>
        <end position="193"/>
    </location>
</feature>
<reference evidence="2" key="1">
    <citation type="journal article" date="2020" name="Stud. Mycol.">
        <title>101 Dothideomycetes genomes: a test case for predicting lifestyles and emergence of pathogens.</title>
        <authorList>
            <person name="Haridas S."/>
            <person name="Albert R."/>
            <person name="Binder M."/>
            <person name="Bloem J."/>
            <person name="Labutti K."/>
            <person name="Salamov A."/>
            <person name="Andreopoulos B."/>
            <person name="Baker S."/>
            <person name="Barry K."/>
            <person name="Bills G."/>
            <person name="Bluhm B."/>
            <person name="Cannon C."/>
            <person name="Castanera R."/>
            <person name="Culley D."/>
            <person name="Daum C."/>
            <person name="Ezra D."/>
            <person name="Gonzalez J."/>
            <person name="Henrissat B."/>
            <person name="Kuo A."/>
            <person name="Liang C."/>
            <person name="Lipzen A."/>
            <person name="Lutzoni F."/>
            <person name="Magnuson J."/>
            <person name="Mondo S."/>
            <person name="Nolan M."/>
            <person name="Ohm R."/>
            <person name="Pangilinan J."/>
            <person name="Park H.-J."/>
            <person name="Ramirez L."/>
            <person name="Alfaro M."/>
            <person name="Sun H."/>
            <person name="Tritt A."/>
            <person name="Yoshinaga Y."/>
            <person name="Zwiers L.-H."/>
            <person name="Turgeon B."/>
            <person name="Goodwin S."/>
            <person name="Spatafora J."/>
            <person name="Crous P."/>
            <person name="Grigoriev I."/>
        </authorList>
    </citation>
    <scope>NUCLEOTIDE SEQUENCE</scope>
    <source>
        <strain evidence="2">CBS 279.74</strain>
    </source>
</reference>
<evidence type="ECO:0000313" key="3">
    <source>
        <dbReference type="Proteomes" id="UP000799428"/>
    </source>
</evidence>
<feature type="compositionally biased region" description="Acidic residues" evidence="1">
    <location>
        <begin position="111"/>
        <end position="126"/>
    </location>
</feature>
<name>A0A6G1K133_9PLEO</name>
<sequence length="193" mass="22181">MGFSVEVEVRFNYNDGTQHRRQYFHRHRRRRRRCQLCIRLRSMIRSWLRSWLRCQRKHQPISIEPPSTTTTTTSSYGFELEFEFDPLTVHHPAPQDIQSLFSSTICSLTPDQEEEEEEEEENEDASTTDSTTTTCPPPPSSLSEGPEESAHGSGAHAPRWRRCGGLEWRLRPRSTGADGNNFQESNSDPSVGS</sequence>
<organism evidence="2 3">
    <name type="scientific">Pleomassaria siparia CBS 279.74</name>
    <dbReference type="NCBI Taxonomy" id="1314801"/>
    <lineage>
        <taxon>Eukaryota</taxon>
        <taxon>Fungi</taxon>
        <taxon>Dikarya</taxon>
        <taxon>Ascomycota</taxon>
        <taxon>Pezizomycotina</taxon>
        <taxon>Dothideomycetes</taxon>
        <taxon>Pleosporomycetidae</taxon>
        <taxon>Pleosporales</taxon>
        <taxon>Pleomassariaceae</taxon>
        <taxon>Pleomassaria</taxon>
    </lineage>
</organism>
<dbReference type="EMBL" id="MU005776">
    <property type="protein sequence ID" value="KAF2706235.1"/>
    <property type="molecule type" value="Genomic_DNA"/>
</dbReference>
<gene>
    <name evidence="2" type="ORF">K504DRAFT_75839</name>
</gene>
<proteinExistence type="predicted"/>
<dbReference type="Proteomes" id="UP000799428">
    <property type="component" value="Unassembled WGS sequence"/>
</dbReference>